<reference evidence="1 2" key="1">
    <citation type="journal article" date="2019" name="Emerg. Microbes Infect.">
        <title>Comprehensive subspecies identification of 175 nontuberculous mycobacteria species based on 7547 genomic profiles.</title>
        <authorList>
            <person name="Matsumoto Y."/>
            <person name="Kinjo T."/>
            <person name="Motooka D."/>
            <person name="Nabeya D."/>
            <person name="Jung N."/>
            <person name="Uechi K."/>
            <person name="Horii T."/>
            <person name="Iida T."/>
            <person name="Fujita J."/>
            <person name="Nakamura S."/>
        </authorList>
    </citation>
    <scope>NUCLEOTIDE SEQUENCE [LARGE SCALE GENOMIC DNA]</scope>
    <source>
        <strain evidence="1 2">JCM 30395</strain>
    </source>
</reference>
<dbReference type="Proteomes" id="UP000466445">
    <property type="component" value="Chromosome"/>
</dbReference>
<evidence type="ECO:0000313" key="2">
    <source>
        <dbReference type="Proteomes" id="UP000466445"/>
    </source>
</evidence>
<protein>
    <submittedName>
        <fullName evidence="1">Uncharacterized protein</fullName>
    </submittedName>
</protein>
<organism evidence="1 2">
    <name type="scientific">Mycolicibacterium sarraceniae</name>
    <dbReference type="NCBI Taxonomy" id="1534348"/>
    <lineage>
        <taxon>Bacteria</taxon>
        <taxon>Bacillati</taxon>
        <taxon>Actinomycetota</taxon>
        <taxon>Actinomycetes</taxon>
        <taxon>Mycobacteriales</taxon>
        <taxon>Mycobacteriaceae</taxon>
        <taxon>Mycolicibacterium</taxon>
    </lineage>
</organism>
<dbReference type="KEGG" id="msar:MSAR_06770"/>
<accession>A0A7I7SM94</accession>
<dbReference type="EMBL" id="AP022595">
    <property type="protein sequence ID" value="BBY57541.1"/>
    <property type="molecule type" value="Genomic_DNA"/>
</dbReference>
<proteinExistence type="predicted"/>
<dbReference type="AlphaFoldDB" id="A0A7I7SM94"/>
<evidence type="ECO:0000313" key="1">
    <source>
        <dbReference type="EMBL" id="BBY57541.1"/>
    </source>
</evidence>
<name>A0A7I7SM94_9MYCO</name>
<sequence length="68" mass="6896">MPGEKFELEYVVQPGGRGSVTAISVSLSSGICSPETPTLYRYSAIGCGLPDVVGAGAVVVAGVVHTEE</sequence>
<keyword evidence="2" id="KW-1185">Reference proteome</keyword>
<gene>
    <name evidence="1" type="ORF">MSAR_06770</name>
</gene>